<organism evidence="5 6">
    <name type="scientific">Sedimenticola thiotaurini</name>
    <dbReference type="NCBI Taxonomy" id="1543721"/>
    <lineage>
        <taxon>Bacteria</taxon>
        <taxon>Pseudomonadati</taxon>
        <taxon>Pseudomonadota</taxon>
        <taxon>Gammaproteobacteria</taxon>
        <taxon>Chromatiales</taxon>
        <taxon>Sedimenticolaceae</taxon>
        <taxon>Sedimenticola</taxon>
    </lineage>
</organism>
<dbReference type="InterPro" id="IPR008258">
    <property type="entry name" value="Transglycosylase_SLT_dom_1"/>
</dbReference>
<dbReference type="PANTHER" id="PTHR37423:SF5">
    <property type="entry name" value="SOLUBLE LYTIC MUREIN TRANSGLYCOSYLASE"/>
    <property type="match status" value="1"/>
</dbReference>
<dbReference type="Pfam" id="PF01464">
    <property type="entry name" value="SLT"/>
    <property type="match status" value="1"/>
</dbReference>
<reference evidence="5 6" key="1">
    <citation type="submission" date="2019-07" db="EMBL/GenBank/DDBJ databases">
        <title>The pathways for chlorine oxyanion respiration interact through the shared metabolite chlorate.</title>
        <authorList>
            <person name="Barnum T.P."/>
            <person name="Cheng Y."/>
            <person name="Hill K.A."/>
            <person name="Lucas L.N."/>
            <person name="Carlson H.K."/>
            <person name="Coates J.D."/>
        </authorList>
    </citation>
    <scope>NUCLEOTIDE SEQUENCE [LARGE SCALE GENOMIC DNA]</scope>
    <source>
        <strain evidence="5">BK-3</strain>
    </source>
</reference>
<feature type="domain" description="Transglycosylase SLT" evidence="3">
    <location>
        <begin position="496"/>
        <end position="604"/>
    </location>
</feature>
<dbReference type="Gene3D" id="1.10.530.10">
    <property type="match status" value="1"/>
</dbReference>
<dbReference type="AlphaFoldDB" id="A0A558D0F5"/>
<comment type="similarity">
    <text evidence="1">Belongs to the transglycosylase Slt family.</text>
</comment>
<dbReference type="PANTHER" id="PTHR37423">
    <property type="entry name" value="SOLUBLE LYTIC MUREIN TRANSGLYCOSYLASE-RELATED"/>
    <property type="match status" value="1"/>
</dbReference>
<feature type="domain" description="Lytic transglycosylase superhelical linker" evidence="4">
    <location>
        <begin position="419"/>
        <end position="485"/>
    </location>
</feature>
<evidence type="ECO:0000256" key="1">
    <source>
        <dbReference type="ARBA" id="ARBA00007734"/>
    </source>
</evidence>
<dbReference type="Pfam" id="PF14718">
    <property type="entry name" value="SLT_L"/>
    <property type="match status" value="1"/>
</dbReference>
<accession>A0A558D0F5</accession>
<dbReference type="CDD" id="cd13401">
    <property type="entry name" value="Slt70-like"/>
    <property type="match status" value="1"/>
</dbReference>
<proteinExistence type="inferred from homology"/>
<protein>
    <submittedName>
        <fullName evidence="5">Murein transglycosylase</fullName>
    </submittedName>
</protein>
<gene>
    <name evidence="5" type="ORF">FHK82_09810</name>
</gene>
<dbReference type="InterPro" id="IPR008939">
    <property type="entry name" value="Lytic_TGlycosylase_superhlx_U"/>
</dbReference>
<keyword evidence="2" id="KW-0732">Signal</keyword>
<evidence type="ECO:0000259" key="3">
    <source>
        <dbReference type="Pfam" id="PF01464"/>
    </source>
</evidence>
<dbReference type="EMBL" id="VMRY01000041">
    <property type="protein sequence ID" value="TVT54485.1"/>
    <property type="molecule type" value="Genomic_DNA"/>
</dbReference>
<dbReference type="InterPro" id="IPR037061">
    <property type="entry name" value="Lytic_TGlycoase_superhlx_L_sf"/>
</dbReference>
<evidence type="ECO:0000313" key="6">
    <source>
        <dbReference type="Proteomes" id="UP000317355"/>
    </source>
</evidence>
<dbReference type="Proteomes" id="UP000317355">
    <property type="component" value="Unassembled WGS sequence"/>
</dbReference>
<sequence length="671" mass="78105">MRKVLCKSRKYRDVKWLNDGSLLPLFLCLLFIFPGLSFGSQDLDSQRKAFLAAERLLSSGDLKGYDSSKAKLKHYPLYPYLEYKSLQLQLPQLDSSQVDDFLTTYADSPLSRQMRQRWLTRLAEKGKWWTYLVFYRPNMGVTLKCHYLTALLETGKVEKALKQAKDIWLYPRSRPDACDNILETWINAGQLTPELAWQRVALAMHASQGRFANYLRRYLSTEQQAWLKRWRELQRDPIQAIQSQPMLAGSPARNTILLDSFKRLVKRDTAQALDSWSKKFAKYPFSKKERYQAERALLLGLIRSDHPDLMTHLQAFTPGPEDEYLQESRIRSALKQQDWALILKWIDELPDSLKSSDRWRYWQARAHAKSGNNKTAQREFQALAKERSYHGFLAADWLDKTYRFDSTPLDLEQPAINQLGKRPGLMRARELFQLGRYLDARREWQMAVRHLNRLDLKRASKLAQSWGWHDRAIFTLARTGYWDDLELRFPLEHMTLVEEKSEAKNIDNAWVFAVMRQESAFSSDAHSPAGARGLMQLMPATAKFIARKEKLKTPQRNHLYRPEVNITLGTAYLNHVYQELGGHQVLATAAYNAGPNNVRKWLPETTIPADIWVELIPFSETRRYTERVLSYAAIYDQRLNQPLQRLSLRMPPIHSRSQIAAKEPSEKAVAL</sequence>
<comment type="caution">
    <text evidence="5">The sequence shown here is derived from an EMBL/GenBank/DDBJ whole genome shotgun (WGS) entry which is preliminary data.</text>
</comment>
<dbReference type="GO" id="GO:0004553">
    <property type="term" value="F:hydrolase activity, hydrolyzing O-glycosyl compounds"/>
    <property type="evidence" value="ECO:0007669"/>
    <property type="project" value="InterPro"/>
</dbReference>
<dbReference type="Gene3D" id="1.25.20.10">
    <property type="entry name" value="Bacterial muramidases"/>
    <property type="match status" value="1"/>
</dbReference>
<dbReference type="SUPFAM" id="SSF53955">
    <property type="entry name" value="Lysozyme-like"/>
    <property type="match status" value="1"/>
</dbReference>
<evidence type="ECO:0000259" key="4">
    <source>
        <dbReference type="Pfam" id="PF14718"/>
    </source>
</evidence>
<evidence type="ECO:0000313" key="5">
    <source>
        <dbReference type="EMBL" id="TVT54485.1"/>
    </source>
</evidence>
<dbReference type="GO" id="GO:0042597">
    <property type="term" value="C:periplasmic space"/>
    <property type="evidence" value="ECO:0007669"/>
    <property type="project" value="InterPro"/>
</dbReference>
<evidence type="ECO:0000256" key="2">
    <source>
        <dbReference type="ARBA" id="ARBA00022729"/>
    </source>
</evidence>
<dbReference type="InterPro" id="IPR023346">
    <property type="entry name" value="Lysozyme-like_dom_sf"/>
</dbReference>
<name>A0A558D0F5_9GAMM</name>
<dbReference type="SUPFAM" id="SSF48435">
    <property type="entry name" value="Bacterial muramidases"/>
    <property type="match status" value="1"/>
</dbReference>
<dbReference type="Gene3D" id="1.10.1240.20">
    <property type="entry name" value="Lytic transglycosylase, superhelical linker domain"/>
    <property type="match status" value="1"/>
</dbReference>
<dbReference type="InterPro" id="IPR012289">
    <property type="entry name" value="Lytic_TGlycosylase_superhlx_L"/>
</dbReference>